<dbReference type="Proteomes" id="UP000320338">
    <property type="component" value="Unassembled WGS sequence"/>
</dbReference>
<keyword evidence="2" id="KW-0812">Transmembrane</keyword>
<evidence type="ECO:0000313" key="4">
    <source>
        <dbReference type="EMBL" id="GEC18079.1"/>
    </source>
</evidence>
<keyword evidence="5" id="KW-1185">Reference proteome</keyword>
<name>A0A4Y3WJJ6_9PSEU</name>
<feature type="compositionally biased region" description="Low complexity" evidence="1">
    <location>
        <begin position="101"/>
        <end position="119"/>
    </location>
</feature>
<evidence type="ECO:0000256" key="2">
    <source>
        <dbReference type="SAM" id="Phobius"/>
    </source>
</evidence>
<organism evidence="4 5">
    <name type="scientific">Pseudonocardia hydrocarbonoxydans</name>
    <dbReference type="NCBI Taxonomy" id="76726"/>
    <lineage>
        <taxon>Bacteria</taxon>
        <taxon>Bacillati</taxon>
        <taxon>Actinomycetota</taxon>
        <taxon>Actinomycetes</taxon>
        <taxon>Pseudonocardiales</taxon>
        <taxon>Pseudonocardiaceae</taxon>
        <taxon>Pseudonocardia</taxon>
    </lineage>
</organism>
<feature type="transmembrane region" description="Helical" evidence="2">
    <location>
        <begin position="179"/>
        <end position="203"/>
    </location>
</feature>
<proteinExistence type="predicted"/>
<evidence type="ECO:0000313" key="5">
    <source>
        <dbReference type="Proteomes" id="UP000320338"/>
    </source>
</evidence>
<keyword evidence="2" id="KW-0472">Membrane</keyword>
<dbReference type="EMBL" id="BJNG01000003">
    <property type="protein sequence ID" value="GEC18079.1"/>
    <property type="molecule type" value="Genomic_DNA"/>
</dbReference>
<feature type="compositionally biased region" description="Basic and acidic residues" evidence="1">
    <location>
        <begin position="51"/>
        <end position="69"/>
    </location>
</feature>
<dbReference type="RefSeq" id="WP_141276414.1">
    <property type="nucleotide sequence ID" value="NZ_BAAARZ010000002.1"/>
</dbReference>
<dbReference type="AlphaFoldDB" id="A0A4Y3WJJ6"/>
<evidence type="ECO:0000259" key="3">
    <source>
        <dbReference type="Pfam" id="PF14230"/>
    </source>
</evidence>
<protein>
    <recommendedName>
        <fullName evidence="3">DUF4333 domain-containing protein</fullName>
    </recommendedName>
</protein>
<feature type="domain" description="DUF4333" evidence="3">
    <location>
        <begin position="193"/>
        <end position="270"/>
    </location>
</feature>
<accession>A0A4Y3WJJ6</accession>
<feature type="region of interest" description="Disordered" evidence="1">
    <location>
        <begin position="1"/>
        <end position="171"/>
    </location>
</feature>
<dbReference type="Pfam" id="PF14230">
    <property type="entry name" value="DUF4333"/>
    <property type="match status" value="1"/>
</dbReference>
<gene>
    <name evidence="4" type="ORF">PHY01_03620</name>
</gene>
<sequence>MTTPEGSPHGNPADGTDAPAWGRPPAGGWGDPSRDAGAETRSWGGGAPPSDDERTRADLPREDPDDTRLEQPGVWGPPGGARPEEPRPAWAQQPPPGGGWNAPSPQQYPGQPYPGQHPNQPYPGQPYPGQPYPGQPYPGRQYPGAGPQWAGGPPGQQWGPGYPPLPDAARAPQRSRTPLLVGAVVVALLAVGAILAFVAPGFLNTTVFDQAALQSGVQRVLVEDYGYPTVGEVTCGDPSQGPIRVTEGASFTCSTTIDGAPAVVPVTITSGGGDYEVSRPDA</sequence>
<dbReference type="OrthoDB" id="3405072at2"/>
<keyword evidence="2" id="KW-1133">Transmembrane helix</keyword>
<comment type="caution">
    <text evidence="4">The sequence shown here is derived from an EMBL/GenBank/DDBJ whole genome shotgun (WGS) entry which is preliminary data.</text>
</comment>
<reference evidence="4 5" key="1">
    <citation type="submission" date="2019-06" db="EMBL/GenBank/DDBJ databases">
        <title>Whole genome shotgun sequence of Pseudonocardia hydrocarbonoxydans NBRC 14498.</title>
        <authorList>
            <person name="Hosoyama A."/>
            <person name="Uohara A."/>
            <person name="Ohji S."/>
            <person name="Ichikawa N."/>
        </authorList>
    </citation>
    <scope>NUCLEOTIDE SEQUENCE [LARGE SCALE GENOMIC DNA]</scope>
    <source>
        <strain evidence="4 5">NBRC 14498</strain>
    </source>
</reference>
<dbReference type="InterPro" id="IPR025637">
    <property type="entry name" value="DUF4333"/>
</dbReference>
<feature type="compositionally biased region" description="Pro residues" evidence="1">
    <location>
        <begin position="120"/>
        <end position="136"/>
    </location>
</feature>
<feature type="compositionally biased region" description="Low complexity" evidence="1">
    <location>
        <begin position="137"/>
        <end position="160"/>
    </location>
</feature>
<evidence type="ECO:0000256" key="1">
    <source>
        <dbReference type="SAM" id="MobiDB-lite"/>
    </source>
</evidence>